<dbReference type="PROSITE" id="PS50109">
    <property type="entry name" value="HIS_KIN"/>
    <property type="match status" value="1"/>
</dbReference>
<dbReference type="Gene3D" id="3.30.450.40">
    <property type="match status" value="1"/>
</dbReference>
<evidence type="ECO:0000256" key="5">
    <source>
        <dbReference type="PROSITE-ProRule" id="PRU00169"/>
    </source>
</evidence>
<dbReference type="PROSITE" id="PS50110">
    <property type="entry name" value="RESPONSE_REGULATORY"/>
    <property type="match status" value="1"/>
</dbReference>
<dbReference type="InterPro" id="IPR029016">
    <property type="entry name" value="GAF-like_dom_sf"/>
</dbReference>
<dbReference type="SUPFAM" id="SSF52172">
    <property type="entry name" value="CheY-like"/>
    <property type="match status" value="1"/>
</dbReference>
<evidence type="ECO:0000259" key="7">
    <source>
        <dbReference type="PROSITE" id="PS50110"/>
    </source>
</evidence>
<name>H9UJW0_SPIAZ</name>
<dbReference type="PANTHER" id="PTHR45339">
    <property type="entry name" value="HYBRID SIGNAL TRANSDUCTION HISTIDINE KINASE J"/>
    <property type="match status" value="1"/>
</dbReference>
<keyword evidence="8" id="KW-0808">Transferase</keyword>
<dbReference type="Gene3D" id="3.30.565.10">
    <property type="entry name" value="Histidine kinase-like ATPase, C-terminal domain"/>
    <property type="match status" value="1"/>
</dbReference>
<dbReference type="eggNOG" id="COG0745">
    <property type="taxonomic scope" value="Bacteria"/>
</dbReference>
<dbReference type="eggNOG" id="COG2205">
    <property type="taxonomic scope" value="Bacteria"/>
</dbReference>
<dbReference type="Pfam" id="PF00512">
    <property type="entry name" value="HisKA"/>
    <property type="match status" value="1"/>
</dbReference>
<evidence type="ECO:0000259" key="6">
    <source>
        <dbReference type="PROSITE" id="PS50109"/>
    </source>
</evidence>
<dbReference type="InterPro" id="IPR001789">
    <property type="entry name" value="Sig_transdc_resp-reg_receiver"/>
</dbReference>
<feature type="modified residue" description="4-aspartylphosphate" evidence="5">
    <location>
        <position position="624"/>
    </location>
</feature>
<dbReference type="STRING" id="889378.Spiaf_1746"/>
<evidence type="ECO:0000256" key="3">
    <source>
        <dbReference type="ARBA" id="ARBA00022553"/>
    </source>
</evidence>
<dbReference type="Proteomes" id="UP000007383">
    <property type="component" value="Chromosome"/>
</dbReference>
<dbReference type="InterPro" id="IPR003661">
    <property type="entry name" value="HisK_dim/P_dom"/>
</dbReference>
<dbReference type="eggNOG" id="COG2203">
    <property type="taxonomic scope" value="Bacteria"/>
</dbReference>
<dbReference type="PATRIC" id="fig|889378.3.peg.1733"/>
<dbReference type="Gene3D" id="1.10.287.130">
    <property type="match status" value="1"/>
</dbReference>
<keyword evidence="9" id="KW-1185">Reference proteome</keyword>
<protein>
    <recommendedName>
        <fullName evidence="2">histidine kinase</fullName>
        <ecNumber evidence="2">2.7.13.3</ecNumber>
    </recommendedName>
</protein>
<dbReference type="SMART" id="SM00448">
    <property type="entry name" value="REC"/>
    <property type="match status" value="1"/>
</dbReference>
<evidence type="ECO:0000256" key="2">
    <source>
        <dbReference type="ARBA" id="ARBA00012438"/>
    </source>
</evidence>
<feature type="domain" description="Histidine kinase" evidence="6">
    <location>
        <begin position="322"/>
        <end position="547"/>
    </location>
</feature>
<dbReference type="CDD" id="cd00082">
    <property type="entry name" value="HisKA"/>
    <property type="match status" value="1"/>
</dbReference>
<comment type="catalytic activity">
    <reaction evidence="1">
        <text>ATP + protein L-histidine = ADP + protein N-phospho-L-histidine.</text>
        <dbReference type="EC" id="2.7.13.3"/>
    </reaction>
</comment>
<dbReference type="Pfam" id="PF00072">
    <property type="entry name" value="Response_reg"/>
    <property type="match status" value="1"/>
</dbReference>
<dbReference type="InterPro" id="IPR011006">
    <property type="entry name" value="CheY-like_superfamily"/>
</dbReference>
<sequence length="700" mass="77846">MTKDPVYLLSTDPQCLTRIQKELPDCIPVDSIESLFEMLQPHSRVLLFVDVAQLEHASPDALQAIALVLIQCPPARRKDRPEYDSWLQQAIAALQPAAVLPPDPTVQDVRIGYTMGCALLNRGRLERQRREALFQVLQRIAEAVEREDSLLYALQSAQQILAESVDAVYAETWIPDSGRTALIHSGIWFRSSHMFEGFFQESLQYSFVPGEGLPGAAWQSGELQWRTDVRTDRTFLRAALAERYQLGAGFAIPLFAGEELVSVGVYFFDRPRVIDPYIVELVSRAAWEFQQTIAHKSEMLESRRKQEHIRQLLGFRDQFLYNLNHEIRTPMNGVIGMASVLAEDAADPEQREFAEAIVTSAQRLMSSFEQLVFFLQEIPSDPETLNSQLEGVNLNDVLSSVCDQHTITATRRRIQFKPILRLTPYRVVGSRQLIGFVCSNLLEFCFSQAHNETTLRVESAEDKPAGNNLPVGLVVQMEYQGECLPDSVIDAVNSPDANGEALYRATTGVGPALPLAQRITAAFNGRFHLESLGRCRYRITVSLPVSEVEYSQPAASTAVATDDRTDASDAAHQQPAVLLAEDNRINQLVLARHLRSRYAVETAATVQQALKLAGKKRFALLLLDINLGNGTDGVGLLQQIRRGSGPNAATPAIAITGYTQSGDVDWLLDVGFAEVLGKPVLQQQLLDRVQTVVSRTENQQ</sequence>
<dbReference type="HOGENOM" id="CLU_478887_0_0_12"/>
<dbReference type="InterPro" id="IPR036890">
    <property type="entry name" value="HATPase_C_sf"/>
</dbReference>
<keyword evidence="8" id="KW-0418">Kinase</keyword>
<dbReference type="SUPFAM" id="SSF55781">
    <property type="entry name" value="GAF domain-like"/>
    <property type="match status" value="1"/>
</dbReference>
<proteinExistence type="predicted"/>
<reference evidence="9" key="1">
    <citation type="journal article" date="2013" name="Stand. Genomic Sci.">
        <title>Complete genome sequence of the halophilic bacterium Spirochaeta africana type strain (Z-7692(T)) from the alkaline Lake Magadi in the East African Rift.</title>
        <authorList>
            <person name="Liolos K."/>
            <person name="Abt B."/>
            <person name="Scheuner C."/>
            <person name="Teshima H."/>
            <person name="Held B."/>
            <person name="Lapidus A."/>
            <person name="Nolan M."/>
            <person name="Lucas S."/>
            <person name="Deshpande S."/>
            <person name="Cheng J.F."/>
            <person name="Tapia R."/>
            <person name="Goodwin L.A."/>
            <person name="Pitluck S."/>
            <person name="Pagani I."/>
            <person name="Ivanova N."/>
            <person name="Mavromatis K."/>
            <person name="Mikhailova N."/>
            <person name="Huntemann M."/>
            <person name="Pati A."/>
            <person name="Chen A."/>
            <person name="Palaniappan K."/>
            <person name="Land M."/>
            <person name="Rohde M."/>
            <person name="Tindall B.J."/>
            <person name="Detter J.C."/>
            <person name="Goker M."/>
            <person name="Bristow J."/>
            <person name="Eisen J.A."/>
            <person name="Markowitz V."/>
            <person name="Hugenholtz P."/>
            <person name="Woyke T."/>
            <person name="Klenk H.P."/>
            <person name="Kyrpides N.C."/>
        </authorList>
    </citation>
    <scope>NUCLEOTIDE SEQUENCE</scope>
    <source>
        <strain evidence="9">ATCC 700263 / DSM 8902 / Z-7692</strain>
    </source>
</reference>
<feature type="domain" description="Response regulatory" evidence="7">
    <location>
        <begin position="576"/>
        <end position="693"/>
    </location>
</feature>
<dbReference type="KEGG" id="sfc:Spiaf_1746"/>
<dbReference type="SUPFAM" id="SSF55874">
    <property type="entry name" value="ATPase domain of HSP90 chaperone/DNA topoisomerase II/histidine kinase"/>
    <property type="match status" value="1"/>
</dbReference>
<evidence type="ECO:0000256" key="4">
    <source>
        <dbReference type="ARBA" id="ARBA00023012"/>
    </source>
</evidence>
<evidence type="ECO:0000313" key="9">
    <source>
        <dbReference type="Proteomes" id="UP000007383"/>
    </source>
</evidence>
<dbReference type="SUPFAM" id="SSF47384">
    <property type="entry name" value="Homodimeric domain of signal transducing histidine kinase"/>
    <property type="match status" value="1"/>
</dbReference>
<dbReference type="SMART" id="SM00388">
    <property type="entry name" value="HisKA"/>
    <property type="match status" value="1"/>
</dbReference>
<evidence type="ECO:0000313" key="8">
    <source>
        <dbReference type="EMBL" id="AFG37803.1"/>
    </source>
</evidence>
<dbReference type="Gene3D" id="3.40.50.2300">
    <property type="match status" value="1"/>
</dbReference>
<gene>
    <name evidence="8" type="ordered locus">Spiaf_1746</name>
</gene>
<accession>H9UJW0</accession>
<dbReference type="InterPro" id="IPR036097">
    <property type="entry name" value="HisK_dim/P_sf"/>
</dbReference>
<organism evidence="8 9">
    <name type="scientific">Spirochaeta africana (strain ATCC 700263 / DSM 8902 / Z-7692)</name>
    <dbReference type="NCBI Taxonomy" id="889378"/>
    <lineage>
        <taxon>Bacteria</taxon>
        <taxon>Pseudomonadati</taxon>
        <taxon>Spirochaetota</taxon>
        <taxon>Spirochaetia</taxon>
        <taxon>Spirochaetales</taxon>
        <taxon>Spirochaetaceae</taxon>
        <taxon>Spirochaeta</taxon>
    </lineage>
</organism>
<keyword evidence="3 5" id="KW-0597">Phosphoprotein</keyword>
<dbReference type="AlphaFoldDB" id="H9UJW0"/>
<dbReference type="EMBL" id="CP003282">
    <property type="protein sequence ID" value="AFG37803.1"/>
    <property type="molecule type" value="Genomic_DNA"/>
</dbReference>
<dbReference type="CDD" id="cd17546">
    <property type="entry name" value="REC_hyHK_CKI1_RcsC-like"/>
    <property type="match status" value="1"/>
</dbReference>
<keyword evidence="4" id="KW-0902">Two-component regulatory system</keyword>
<dbReference type="GO" id="GO:0000155">
    <property type="term" value="F:phosphorelay sensor kinase activity"/>
    <property type="evidence" value="ECO:0007669"/>
    <property type="project" value="InterPro"/>
</dbReference>
<dbReference type="OrthoDB" id="6192248at2"/>
<dbReference type="PANTHER" id="PTHR45339:SF1">
    <property type="entry name" value="HYBRID SIGNAL TRANSDUCTION HISTIDINE KINASE J"/>
    <property type="match status" value="1"/>
</dbReference>
<dbReference type="InterPro" id="IPR005467">
    <property type="entry name" value="His_kinase_dom"/>
</dbReference>
<evidence type="ECO:0000256" key="1">
    <source>
        <dbReference type="ARBA" id="ARBA00000085"/>
    </source>
</evidence>
<dbReference type="EC" id="2.7.13.3" evidence="2"/>
<dbReference type="RefSeq" id="WP_014455786.1">
    <property type="nucleotide sequence ID" value="NC_017098.1"/>
</dbReference>